<feature type="transmembrane region" description="Helical" evidence="6">
    <location>
        <begin position="794"/>
        <end position="818"/>
    </location>
</feature>
<sequence length="918" mass="104046">MKPHKPQPPELAQRFLQWFLRDELAEEVEGDLEEKFLITLEHSSVRRARLNYWYQVFHYLRPFALRKLRLDYFSLIYLAMLRSYFTISWRNAVRQKQFTILNLLGLTIGIATCIVIGLYVHNELSYDAFHTRADRIYRINQSMIWDNWDEPYASTGPNVAVALQEDIPELEEVTRILKIAMNGGQTLRIHRENEASTIFIEEKYFAVDENFFDVFTFDFIRGNPLISLVESASMVMTEETAERYFGSENPIGKAVEVKQSDGIWRPFTVTGVLANLPHQSHLQFDLLVSLNSFDERMKRDEWKWVWTAFSTYGLVKEGTDIAALTEKLQAIPPKWAATTTKKIFNQTVEEFTGGKPWRLYLQPLREIYLSKAPAHHLFGPNANPQIVTIFMAIGGLVLLLCSINFMNLTTARSANRAKEVGIKKFLGFQKKSLVVQFTFESVLFVAVSTLAALILAQLSLDWFNEVADKHLKLLSMLTDPTVLGIILAFVLFLGVLAGSYPAFYLSSFAPFDALSGKVRAGFKGKTIRNGLVIFQFTISITLIICTFFVQEQLTYTSSLDLGIAKDNILQIHHVDQLGADTETLKAALAEIPAFINLGISYAIPPHIWDGERYRAAEPESKVIDISNFRAEGDYLDLLGAEFLAGRNFDSQRLNDRYGVILNEAAVKELGWGTPETYDIDSPIGKMLVGAFGDEDEMEVLGVVRNFNFNSVRENIRPLVILNPENDRLYNYGTGRYFLSLRINPQVIDSSGKLQSLITQVKEVIAEIDSSIPFEYSFVDQEFENTFRSEQRMGFVLNLFTLMALIIACLGLFGLAAFSAEQRTKELSIRKVLGARVSELIFTFSIEFTKLILISVVLASPIAYVLVDAWLNDFAYRTPIHLWVFIVAIVGILGIAITTISLQSVRTARANPVDNLRSE</sequence>
<accession>A0AA49JIS2</accession>
<evidence type="ECO:0000256" key="6">
    <source>
        <dbReference type="SAM" id="Phobius"/>
    </source>
</evidence>
<reference evidence="9" key="2">
    <citation type="journal article" date="2024" name="Antonie Van Leeuwenhoek">
        <title>Roseihalotalea indica gen. nov., sp. nov., a halophilic Bacteroidetes from mesopelagic Southwest Indian Ocean with higher carbohydrate metabolic potential.</title>
        <authorList>
            <person name="Chen B."/>
            <person name="Zhang M."/>
            <person name="Lin D."/>
            <person name="Ye J."/>
            <person name="Tang K."/>
        </authorList>
    </citation>
    <scope>NUCLEOTIDE SEQUENCE</scope>
    <source>
        <strain evidence="9">TK19036</strain>
    </source>
</reference>
<feature type="domain" description="ABC3 transporter permease C-terminal" evidence="7">
    <location>
        <begin position="798"/>
        <end position="911"/>
    </location>
</feature>
<dbReference type="GO" id="GO:0022857">
    <property type="term" value="F:transmembrane transporter activity"/>
    <property type="evidence" value="ECO:0007669"/>
    <property type="project" value="TreeGrafter"/>
</dbReference>
<evidence type="ECO:0000259" key="7">
    <source>
        <dbReference type="Pfam" id="PF02687"/>
    </source>
</evidence>
<dbReference type="PANTHER" id="PTHR30572">
    <property type="entry name" value="MEMBRANE COMPONENT OF TRANSPORTER-RELATED"/>
    <property type="match status" value="1"/>
</dbReference>
<dbReference type="Pfam" id="PF02687">
    <property type="entry name" value="FtsX"/>
    <property type="match status" value="2"/>
</dbReference>
<dbReference type="PANTHER" id="PTHR30572:SF18">
    <property type="entry name" value="ABC-TYPE MACROLIDE FAMILY EXPORT SYSTEM PERMEASE COMPONENT 2"/>
    <property type="match status" value="1"/>
</dbReference>
<dbReference type="EMBL" id="CP120682">
    <property type="protein sequence ID" value="WKN36552.1"/>
    <property type="molecule type" value="Genomic_DNA"/>
</dbReference>
<gene>
    <name evidence="9" type="ORF">K4G66_29765</name>
</gene>
<organism evidence="9">
    <name type="scientific">Roseihalotalea indica</name>
    <dbReference type="NCBI Taxonomy" id="2867963"/>
    <lineage>
        <taxon>Bacteria</taxon>
        <taxon>Pseudomonadati</taxon>
        <taxon>Bacteroidota</taxon>
        <taxon>Cytophagia</taxon>
        <taxon>Cytophagales</taxon>
        <taxon>Catalimonadaceae</taxon>
        <taxon>Roseihalotalea</taxon>
    </lineage>
</organism>
<keyword evidence="5 6" id="KW-0472">Membrane</keyword>
<keyword evidence="2" id="KW-1003">Cell membrane</keyword>
<evidence type="ECO:0000256" key="3">
    <source>
        <dbReference type="ARBA" id="ARBA00022692"/>
    </source>
</evidence>
<evidence type="ECO:0000256" key="4">
    <source>
        <dbReference type="ARBA" id="ARBA00022989"/>
    </source>
</evidence>
<feature type="domain" description="MacB-like periplasmic core" evidence="8">
    <location>
        <begin position="99"/>
        <end position="330"/>
    </location>
</feature>
<keyword evidence="3 6" id="KW-0812">Transmembrane</keyword>
<dbReference type="NCBIfam" id="NF038404">
    <property type="entry name" value="perm_prefix_2"/>
    <property type="match status" value="1"/>
</dbReference>
<name>A0AA49JIS2_9BACT</name>
<dbReference type="InterPro" id="IPR047699">
    <property type="entry name" value="Permease_put_prefix"/>
</dbReference>
<evidence type="ECO:0000259" key="8">
    <source>
        <dbReference type="Pfam" id="PF12704"/>
    </source>
</evidence>
<evidence type="ECO:0000313" key="9">
    <source>
        <dbReference type="EMBL" id="WKN36552.1"/>
    </source>
</evidence>
<dbReference type="InterPro" id="IPR025857">
    <property type="entry name" value="MacB_PCD"/>
</dbReference>
<feature type="transmembrane region" description="Helical" evidence="6">
    <location>
        <begin position="99"/>
        <end position="120"/>
    </location>
</feature>
<dbReference type="InterPro" id="IPR003838">
    <property type="entry name" value="ABC3_permease_C"/>
</dbReference>
<reference evidence="9" key="1">
    <citation type="journal article" date="2023" name="Comput. Struct. Biotechnol. J.">
        <title>Discovery of a novel marine Bacteroidetes with a rich repertoire of carbohydrate-active enzymes.</title>
        <authorList>
            <person name="Chen B."/>
            <person name="Liu G."/>
            <person name="Chen Q."/>
            <person name="Wang H."/>
            <person name="Liu L."/>
            <person name="Tang K."/>
        </authorList>
    </citation>
    <scope>NUCLEOTIDE SEQUENCE</scope>
    <source>
        <strain evidence="9">TK19036</strain>
    </source>
</reference>
<feature type="transmembrane region" description="Helical" evidence="6">
    <location>
        <begin position="433"/>
        <end position="460"/>
    </location>
</feature>
<evidence type="ECO:0000256" key="5">
    <source>
        <dbReference type="ARBA" id="ARBA00023136"/>
    </source>
</evidence>
<evidence type="ECO:0000256" key="2">
    <source>
        <dbReference type="ARBA" id="ARBA00022475"/>
    </source>
</evidence>
<dbReference type="InterPro" id="IPR050250">
    <property type="entry name" value="Macrolide_Exporter_MacB"/>
</dbReference>
<feature type="transmembrane region" description="Helical" evidence="6">
    <location>
        <begin position="526"/>
        <end position="549"/>
    </location>
</feature>
<feature type="transmembrane region" description="Helical" evidence="6">
    <location>
        <begin position="70"/>
        <end position="87"/>
    </location>
</feature>
<dbReference type="GO" id="GO:0005886">
    <property type="term" value="C:plasma membrane"/>
    <property type="evidence" value="ECO:0007669"/>
    <property type="project" value="UniProtKB-SubCell"/>
</dbReference>
<keyword evidence="4 6" id="KW-1133">Transmembrane helix</keyword>
<evidence type="ECO:0000256" key="1">
    <source>
        <dbReference type="ARBA" id="ARBA00004651"/>
    </source>
</evidence>
<feature type="transmembrane region" description="Helical" evidence="6">
    <location>
        <begin position="386"/>
        <end position="408"/>
    </location>
</feature>
<protein>
    <submittedName>
        <fullName evidence="9">ABC transporter permease</fullName>
    </submittedName>
</protein>
<feature type="transmembrane region" description="Helical" evidence="6">
    <location>
        <begin position="879"/>
        <end position="901"/>
    </location>
</feature>
<dbReference type="Pfam" id="PF12704">
    <property type="entry name" value="MacB_PCD"/>
    <property type="match status" value="1"/>
</dbReference>
<feature type="transmembrane region" description="Helical" evidence="6">
    <location>
        <begin position="480"/>
        <end position="505"/>
    </location>
</feature>
<dbReference type="AlphaFoldDB" id="A0AA49JIS2"/>
<proteinExistence type="predicted"/>
<feature type="domain" description="ABC3 transporter permease C-terminal" evidence="7">
    <location>
        <begin position="392"/>
        <end position="507"/>
    </location>
</feature>
<comment type="subcellular location">
    <subcellularLocation>
        <location evidence="1">Cell membrane</location>
        <topology evidence="1">Multi-pass membrane protein</topology>
    </subcellularLocation>
</comment>